<protein>
    <submittedName>
        <fullName evidence="1">Uncharacterized protein</fullName>
    </submittedName>
</protein>
<keyword evidence="2" id="KW-1185">Reference proteome</keyword>
<dbReference type="AlphaFoldDB" id="U4TIS0"/>
<dbReference type="eggNOG" id="ENOG5030AH5">
    <property type="taxonomic scope" value="Bacteria"/>
</dbReference>
<gene>
    <name evidence="1" type="ORF">L248_0635</name>
</gene>
<accession>U4TIS0</accession>
<dbReference type="RefSeq" id="WP_022529967.1">
    <property type="nucleotide sequence ID" value="NZ_KI271593.1"/>
</dbReference>
<evidence type="ECO:0000313" key="2">
    <source>
        <dbReference type="Proteomes" id="UP000030647"/>
    </source>
</evidence>
<dbReference type="Gene3D" id="3.30.2310.20">
    <property type="entry name" value="RelE-like"/>
    <property type="match status" value="1"/>
</dbReference>
<dbReference type="InterPro" id="IPR035093">
    <property type="entry name" value="RelE/ParE_toxin_dom_sf"/>
</dbReference>
<reference evidence="2" key="1">
    <citation type="journal article" date="2013" name="Genome Announc.">
        <title>Whole-Genome Sequencing of Lactobacillus shenzhenensis Strain LY-73T.</title>
        <authorList>
            <person name="Lin Z."/>
            <person name="Liu Z."/>
            <person name="Yang R."/>
            <person name="Zou Y."/>
            <person name="Wan D."/>
            <person name="Chen J."/>
            <person name="Guo M."/>
            <person name="Zhao J."/>
            <person name="Fang C."/>
            <person name="Yang R."/>
            <person name="Liu F."/>
        </authorList>
    </citation>
    <scope>NUCLEOTIDE SEQUENCE [LARGE SCALE GENOMIC DNA]</scope>
    <source>
        <strain evidence="2">LY-73</strain>
    </source>
</reference>
<dbReference type="STRING" id="1231336.L248_0635"/>
<dbReference type="HOGENOM" id="CLU_2012251_0_0_9"/>
<evidence type="ECO:0000313" key="1">
    <source>
        <dbReference type="EMBL" id="ERL64716.1"/>
    </source>
</evidence>
<sequence>MMMKTIKYASLFRSEAKKVHRSKRWKPIFNEPLPIEVTGSTQYQGLAPFDFVVALLQDGQSLPSYFYVHPLTLPRKTRANIARALNKSVNEVQCLELHFDGHNGDHLLVYSSDDDANILYLIAIGTHSDIFG</sequence>
<proteinExistence type="predicted"/>
<dbReference type="EMBL" id="KI271593">
    <property type="protein sequence ID" value="ERL64716.1"/>
    <property type="molecule type" value="Genomic_DNA"/>
</dbReference>
<name>U4TIS0_9LACO</name>
<organism evidence="1 2">
    <name type="scientific">Schleiferilactobacillus shenzhenensis LY-73</name>
    <dbReference type="NCBI Taxonomy" id="1231336"/>
    <lineage>
        <taxon>Bacteria</taxon>
        <taxon>Bacillati</taxon>
        <taxon>Bacillota</taxon>
        <taxon>Bacilli</taxon>
        <taxon>Lactobacillales</taxon>
        <taxon>Lactobacillaceae</taxon>
        <taxon>Schleiferilactobacillus</taxon>
    </lineage>
</organism>
<dbReference type="OrthoDB" id="2315505at2"/>
<dbReference type="Proteomes" id="UP000030647">
    <property type="component" value="Unassembled WGS sequence"/>
</dbReference>